<feature type="region of interest" description="Disordered" evidence="1">
    <location>
        <begin position="1"/>
        <end position="22"/>
    </location>
</feature>
<protein>
    <recommendedName>
        <fullName evidence="2">F-box domain-containing protein</fullName>
    </recommendedName>
</protein>
<organism evidence="3 4">
    <name type="scientific">Hymenoscyphus fraxineus</name>
    <dbReference type="NCBI Taxonomy" id="746836"/>
    <lineage>
        <taxon>Eukaryota</taxon>
        <taxon>Fungi</taxon>
        <taxon>Dikarya</taxon>
        <taxon>Ascomycota</taxon>
        <taxon>Pezizomycotina</taxon>
        <taxon>Leotiomycetes</taxon>
        <taxon>Helotiales</taxon>
        <taxon>Helotiaceae</taxon>
        <taxon>Hymenoscyphus</taxon>
    </lineage>
</organism>
<evidence type="ECO:0000256" key="1">
    <source>
        <dbReference type="SAM" id="MobiDB-lite"/>
    </source>
</evidence>
<dbReference type="InterPro" id="IPR036047">
    <property type="entry name" value="F-box-like_dom_sf"/>
</dbReference>
<keyword evidence="4" id="KW-1185">Reference proteome</keyword>
<comment type="caution">
    <text evidence="3">The sequence shown here is derived from an EMBL/GenBank/DDBJ whole genome shotgun (WGS) entry which is preliminary data.</text>
</comment>
<feature type="domain" description="F-box" evidence="2">
    <location>
        <begin position="35"/>
        <end position="65"/>
    </location>
</feature>
<dbReference type="Pfam" id="PF00646">
    <property type="entry name" value="F-box"/>
    <property type="match status" value="1"/>
</dbReference>
<dbReference type="Proteomes" id="UP000696280">
    <property type="component" value="Unassembled WGS sequence"/>
</dbReference>
<dbReference type="EMBL" id="CAJVRL010000081">
    <property type="protein sequence ID" value="CAG8957680.1"/>
    <property type="molecule type" value="Genomic_DNA"/>
</dbReference>
<dbReference type="OrthoDB" id="10275156at2759"/>
<reference evidence="3" key="1">
    <citation type="submission" date="2021-07" db="EMBL/GenBank/DDBJ databases">
        <authorList>
            <person name="Durling M."/>
        </authorList>
    </citation>
    <scope>NUCLEOTIDE SEQUENCE</scope>
</reference>
<sequence length="560" mass="63245">MSRLQAMVSEPPDMLPTSLSRQAMPATQSLADSTPLEVWDIILCKLPRSDQLNLRTVCRKWNTCFTPHLYTTMYLGDNISKDTLNKAVKSIFRGLANDISISCLGNRTGPASVQNSIQKGFQAYTKCLIIIHPLKITSWNALIKLISRCAKLNEIKYWYIGGLNHKLSSSMAPFPKALVNGIRTWKRNVLLQLSETVDVQEDLSSSLALAPYINKARIKLNPENVTNHKEFLLATSRLERLTVLVYGDLGVATDLRLPHPLESIVIVANDWFFYSETNIQIWNFGQLKNLTLFTTHPVLSNLLKHASGDQFPLLDALLVYVSDTPEPPNARSLFPGLQHARDRLASFIISLPKLTRLKLDDFEPKTMVEAIVSKTGSPIKCLCFGELSPQVAPEEIERIGKACPEMQFISVNTSYNERIQIVKALGCFKGLIEAHITLNGFYSADDWYYVHIHETIEAAGVSNKRMAHSARLNKTGKAFRTLMISQPFQRERKDNDKEMSGRGWWEEPDDIYLDDGFTVQKATSCFWGNGSHRIFRKGNLEDNCSGVFEDRDPYYTLLGH</sequence>
<dbReference type="SUPFAM" id="SSF81383">
    <property type="entry name" value="F-box domain"/>
    <property type="match status" value="1"/>
</dbReference>
<evidence type="ECO:0000259" key="2">
    <source>
        <dbReference type="Pfam" id="PF00646"/>
    </source>
</evidence>
<dbReference type="AlphaFoldDB" id="A0A9N9PVX2"/>
<proteinExistence type="predicted"/>
<dbReference type="InterPro" id="IPR001810">
    <property type="entry name" value="F-box_dom"/>
</dbReference>
<evidence type="ECO:0000313" key="3">
    <source>
        <dbReference type="EMBL" id="CAG8957680.1"/>
    </source>
</evidence>
<evidence type="ECO:0000313" key="4">
    <source>
        <dbReference type="Proteomes" id="UP000696280"/>
    </source>
</evidence>
<accession>A0A9N9PVX2</accession>
<gene>
    <name evidence="3" type="ORF">HYFRA_00000015</name>
</gene>
<name>A0A9N9PVX2_9HELO</name>